<dbReference type="AlphaFoldDB" id="A0A1I5JYE5"/>
<dbReference type="OrthoDB" id="8447245at2"/>
<reference evidence="2 3" key="1">
    <citation type="submission" date="2016-10" db="EMBL/GenBank/DDBJ databases">
        <authorList>
            <person name="de Groot N.N."/>
        </authorList>
    </citation>
    <scope>NUCLEOTIDE SEQUENCE [LARGE SCALE GENOMIC DNA]</scope>
    <source>
        <strain evidence="2 3">CGMCC 1.9157</strain>
    </source>
</reference>
<evidence type="ECO:0008006" key="4">
    <source>
        <dbReference type="Google" id="ProtNLM"/>
    </source>
</evidence>
<organism evidence="2 3">
    <name type="scientific">Cohaesibacter marisflavi</name>
    <dbReference type="NCBI Taxonomy" id="655353"/>
    <lineage>
        <taxon>Bacteria</taxon>
        <taxon>Pseudomonadati</taxon>
        <taxon>Pseudomonadota</taxon>
        <taxon>Alphaproteobacteria</taxon>
        <taxon>Hyphomicrobiales</taxon>
        <taxon>Cohaesibacteraceae</taxon>
    </lineage>
</organism>
<gene>
    <name evidence="2" type="ORF">SAMN04488056_112145</name>
</gene>
<sequence>MKYPLFIKRRSTLQDPLLCARDAILRDRLADFLRKQHPTNTAKEVGRKAKLPPRTVERWLAGLSSPRLEHFIRLLHAYGPALLKAAMDDDCIRTMKRNGGFDWVDRLRAAEDQQKAEADLERVQRALNALRSARPSERRED</sequence>
<dbReference type="EMBL" id="FOVR01000012">
    <property type="protein sequence ID" value="SFO77356.1"/>
    <property type="molecule type" value="Genomic_DNA"/>
</dbReference>
<name>A0A1I5JYE5_9HYPH</name>
<evidence type="ECO:0000313" key="2">
    <source>
        <dbReference type="EMBL" id="SFO77356.1"/>
    </source>
</evidence>
<evidence type="ECO:0000313" key="3">
    <source>
        <dbReference type="Proteomes" id="UP000199236"/>
    </source>
</evidence>
<protein>
    <recommendedName>
        <fullName evidence="4">Helix-turn-helix</fullName>
    </recommendedName>
</protein>
<dbReference type="STRING" id="655353.SAMN04488056_112145"/>
<evidence type="ECO:0000256" key="1">
    <source>
        <dbReference type="SAM" id="Coils"/>
    </source>
</evidence>
<keyword evidence="1" id="KW-0175">Coiled coil</keyword>
<dbReference type="RefSeq" id="WP_090074824.1">
    <property type="nucleotide sequence ID" value="NZ_FOVR01000012.1"/>
</dbReference>
<proteinExistence type="predicted"/>
<accession>A0A1I5JYE5</accession>
<keyword evidence="3" id="KW-1185">Reference proteome</keyword>
<feature type="coiled-coil region" evidence="1">
    <location>
        <begin position="106"/>
        <end position="133"/>
    </location>
</feature>
<dbReference type="Proteomes" id="UP000199236">
    <property type="component" value="Unassembled WGS sequence"/>
</dbReference>